<gene>
    <name evidence="2" type="ORF">BBN53_07580</name>
    <name evidence="3" type="ORF">ERS370011_00523</name>
</gene>
<dbReference type="EMBL" id="CP016440">
    <property type="protein sequence ID" value="ANY15777.1"/>
    <property type="molecule type" value="Genomic_DNA"/>
</dbReference>
<proteinExistence type="predicted"/>
<dbReference type="KEGG" id="bpdz:BBN53_07580"/>
<name>A0A0J6C0D9_9BORD</name>
<evidence type="ECO:0000313" key="3">
    <source>
        <dbReference type="EMBL" id="CUI42107.1"/>
    </source>
</evidence>
<dbReference type="Proteomes" id="UP000092950">
    <property type="component" value="Chromosome"/>
</dbReference>
<dbReference type="RefSeq" id="WP_043207652.1">
    <property type="nucleotide sequence ID" value="NZ_CAJGUP010000111.1"/>
</dbReference>
<evidence type="ECO:0000256" key="1">
    <source>
        <dbReference type="SAM" id="SignalP"/>
    </source>
</evidence>
<dbReference type="EMBL" id="CYTV01000001">
    <property type="protein sequence ID" value="CUI42107.1"/>
    <property type="molecule type" value="Genomic_DNA"/>
</dbReference>
<accession>A0A0M7CQ46</accession>
<evidence type="ECO:0000313" key="4">
    <source>
        <dbReference type="Proteomes" id="UP000053096"/>
    </source>
</evidence>
<keyword evidence="5" id="KW-1185">Reference proteome</keyword>
<dbReference type="Proteomes" id="UP000053096">
    <property type="component" value="Unassembled WGS sequence"/>
</dbReference>
<reference evidence="3 4" key="1">
    <citation type="submission" date="2015-09" db="EMBL/GenBank/DDBJ databases">
        <authorList>
            <person name="Jackson K.R."/>
            <person name="Lunt B.L."/>
            <person name="Fisher J.N.B."/>
            <person name="Gardner A.V."/>
            <person name="Bailey M.E."/>
            <person name="Deus L.M."/>
            <person name="Earl A.S."/>
            <person name="Gibby P.D."/>
            <person name="Hartmann K.A."/>
            <person name="Liu J.E."/>
            <person name="Manci A.M."/>
            <person name="Nielsen D.A."/>
            <person name="Solomon M.B."/>
            <person name="Breakwell D.P."/>
            <person name="Burnett S.H."/>
            <person name="Grose J.H."/>
        </authorList>
    </citation>
    <scope>NUCLEOTIDE SEQUENCE [LARGE SCALE GENOMIC DNA]</scope>
    <source>
        <strain evidence="3 4">2789STDY5608636</strain>
    </source>
</reference>
<sequence length="125" mass="13622">MSVARFVAVSILGLAGMTAVQAAPPVFLNHTIINNISKSDRPQFQEAVAAALNQSADGQTTRWTSTATRRQPAIEVSLTPRQTSTTSKANRCRQLEARVAQGTGKEDWTFWFCQQPSGAWRASTN</sequence>
<organism evidence="3 4">
    <name type="scientific">Bordetella pseudohinzii</name>
    <dbReference type="NCBI Taxonomy" id="1331258"/>
    <lineage>
        <taxon>Bacteria</taxon>
        <taxon>Pseudomonadati</taxon>
        <taxon>Pseudomonadota</taxon>
        <taxon>Betaproteobacteria</taxon>
        <taxon>Burkholderiales</taxon>
        <taxon>Alcaligenaceae</taxon>
        <taxon>Bordetella</taxon>
    </lineage>
</organism>
<dbReference type="OrthoDB" id="8686789at2"/>
<feature type="chain" id="PRO_5005268259" evidence="1">
    <location>
        <begin position="23"/>
        <end position="125"/>
    </location>
</feature>
<protein>
    <submittedName>
        <fullName evidence="3">Surface antigen</fullName>
    </submittedName>
</protein>
<reference evidence="2 5" key="2">
    <citation type="submission" date="2016-07" db="EMBL/GenBank/DDBJ databases">
        <title>Complete genome sequences of Bordetella pseudohinzii.</title>
        <authorList>
            <person name="Spilker T."/>
            <person name="Darrah R."/>
            <person name="LiPuma J.J."/>
        </authorList>
    </citation>
    <scope>NUCLEOTIDE SEQUENCE [LARGE SCALE GENOMIC DNA]</scope>
    <source>
        <strain evidence="2 5">HI4681</strain>
    </source>
</reference>
<evidence type="ECO:0000313" key="2">
    <source>
        <dbReference type="EMBL" id="ANY15777.1"/>
    </source>
</evidence>
<feature type="signal peptide" evidence="1">
    <location>
        <begin position="1"/>
        <end position="22"/>
    </location>
</feature>
<dbReference type="AlphaFoldDB" id="A0A0J6C0D9"/>
<keyword evidence="1" id="KW-0732">Signal</keyword>
<accession>A0A0J6C0D9</accession>
<evidence type="ECO:0000313" key="5">
    <source>
        <dbReference type="Proteomes" id="UP000092950"/>
    </source>
</evidence>